<dbReference type="Pfam" id="PF07995">
    <property type="entry name" value="GSDH"/>
    <property type="match status" value="2"/>
</dbReference>
<dbReference type="PANTHER" id="PTHR19328">
    <property type="entry name" value="HEDGEHOG-INTERACTING PROTEIN"/>
    <property type="match status" value="1"/>
</dbReference>
<feature type="domain" description="Glucose/Sorbosone dehydrogenase" evidence="3">
    <location>
        <begin position="41"/>
        <end position="280"/>
    </location>
</feature>
<feature type="domain" description="Glucose/Sorbosone dehydrogenase" evidence="3">
    <location>
        <begin position="348"/>
        <end position="430"/>
    </location>
</feature>
<organism evidence="5 6">
    <name type="scientific">Mariniflexile soesokkakense</name>
    <dbReference type="NCBI Taxonomy" id="1343160"/>
    <lineage>
        <taxon>Bacteria</taxon>
        <taxon>Pseudomonadati</taxon>
        <taxon>Bacteroidota</taxon>
        <taxon>Flavobacteriia</taxon>
        <taxon>Flavobacteriales</taxon>
        <taxon>Flavobacteriaceae</taxon>
        <taxon>Mariniflexile</taxon>
    </lineage>
</organism>
<evidence type="ECO:0000256" key="2">
    <source>
        <dbReference type="SAM" id="SignalP"/>
    </source>
</evidence>
<evidence type="ECO:0000313" key="6">
    <source>
        <dbReference type="Proteomes" id="UP001416393"/>
    </source>
</evidence>
<sequence>MKTILLLVALFFLNVGISQTPVTSGADWTVTNLANNNALLNPNTILYGPDGYLWITERVGKKVVKISPSGGAKIEMLDLSGVVYQSAGQNGLMGMTVHPDLYADINTTTNNYLYLLYTYNSSGTKFRIARYTYNVATGKLNSASATTIIDGIEASNDHNSGKIVMGPDLKLYWTIGEFANNRGSKACLEIRAQYLPTSPSDYSDYKGKMLRLNLDGSIPADNPTLDGVKSHVFSYGHRNAQGLVFGSNGKLYSSEHGDKTDDEINIIESGKNYGWPLISGYNDDKGYAYCNWSSYPANCGSYSNVIGNCPGAAIEESTSAASMPNFMPPIGTFNSTPNTEPTGSTSSTWPTVAPASINIYEGGKIPNWGVSLLVPTLKAGKIFRTKLNADGTALEDGTYEEFHSSSDRFRDVTIDPDGITIYTVTDAGALVKLQFVGTQLSNSKFETNSISLVPNPASNEIKLSFSSNFKASLNVVIVDAYGRTIKEIQKITNNYLVDTSKFSNGVYFVSVLEDDKKIMTKKIIIQR</sequence>
<evidence type="ECO:0000313" key="5">
    <source>
        <dbReference type="EMBL" id="MEN3322492.1"/>
    </source>
</evidence>
<protein>
    <submittedName>
        <fullName evidence="5">PQQ-dependent sugar dehydrogenase</fullName>
    </submittedName>
</protein>
<dbReference type="NCBIfam" id="TIGR04183">
    <property type="entry name" value="Por_Secre_tail"/>
    <property type="match status" value="1"/>
</dbReference>
<dbReference type="InterPro" id="IPR026444">
    <property type="entry name" value="Secre_tail"/>
</dbReference>
<dbReference type="Proteomes" id="UP001416393">
    <property type="component" value="Unassembled WGS sequence"/>
</dbReference>
<dbReference type="SUPFAM" id="SSF50952">
    <property type="entry name" value="Soluble quinoprotein glucose dehydrogenase"/>
    <property type="match status" value="1"/>
</dbReference>
<feature type="signal peptide" evidence="2">
    <location>
        <begin position="1"/>
        <end position="20"/>
    </location>
</feature>
<reference evidence="5 6" key="1">
    <citation type="submission" date="2024-01" db="EMBL/GenBank/DDBJ databases">
        <title>Mariniflexile litorale sp. nov., isolated from the shallow sediments of the Sea of Japan.</title>
        <authorList>
            <person name="Romanenko L."/>
            <person name="Bystritskaya E."/>
            <person name="Isaeva M."/>
        </authorList>
    </citation>
    <scope>NUCLEOTIDE SEQUENCE [LARGE SCALE GENOMIC DNA]</scope>
    <source>
        <strain evidence="5 6">KCTC 32427</strain>
    </source>
</reference>
<dbReference type="InterPro" id="IPR012938">
    <property type="entry name" value="Glc/Sorbosone_DH"/>
</dbReference>
<feature type="domain" description="Secretion system C-terminal sorting" evidence="4">
    <location>
        <begin position="454"/>
        <end position="525"/>
    </location>
</feature>
<evidence type="ECO:0000259" key="3">
    <source>
        <dbReference type="Pfam" id="PF07995"/>
    </source>
</evidence>
<dbReference type="Gene3D" id="2.120.10.30">
    <property type="entry name" value="TolB, C-terminal domain"/>
    <property type="match status" value="1"/>
</dbReference>
<evidence type="ECO:0000256" key="1">
    <source>
        <dbReference type="ARBA" id="ARBA00022729"/>
    </source>
</evidence>
<dbReference type="PANTHER" id="PTHR19328:SF13">
    <property type="entry name" value="HIPL1 PROTEIN"/>
    <property type="match status" value="1"/>
</dbReference>
<accession>A0ABV0A681</accession>
<comment type="caution">
    <text evidence="5">The sequence shown here is derived from an EMBL/GenBank/DDBJ whole genome shotgun (WGS) entry which is preliminary data.</text>
</comment>
<evidence type="ECO:0000259" key="4">
    <source>
        <dbReference type="Pfam" id="PF18962"/>
    </source>
</evidence>
<dbReference type="EMBL" id="JAZHYP010000001">
    <property type="protein sequence ID" value="MEN3322492.1"/>
    <property type="molecule type" value="Genomic_DNA"/>
</dbReference>
<dbReference type="RefSeq" id="WP_346240039.1">
    <property type="nucleotide sequence ID" value="NZ_JAZHYP010000001.1"/>
</dbReference>
<keyword evidence="1 2" id="KW-0732">Signal</keyword>
<dbReference type="InterPro" id="IPR011041">
    <property type="entry name" value="Quinoprot_gluc/sorb_DH_b-prop"/>
</dbReference>
<keyword evidence="6" id="KW-1185">Reference proteome</keyword>
<dbReference type="Pfam" id="PF18962">
    <property type="entry name" value="Por_Secre_tail"/>
    <property type="match status" value="1"/>
</dbReference>
<name>A0ABV0A681_9FLAO</name>
<feature type="chain" id="PRO_5047496914" evidence="2">
    <location>
        <begin position="21"/>
        <end position="527"/>
    </location>
</feature>
<dbReference type="InterPro" id="IPR011042">
    <property type="entry name" value="6-blade_b-propeller_TolB-like"/>
</dbReference>
<proteinExistence type="predicted"/>
<gene>
    <name evidence="5" type="ORF">VP395_02015</name>
</gene>